<protein>
    <submittedName>
        <fullName evidence="1">Uncharacterized protein</fullName>
    </submittedName>
</protein>
<comment type="caution">
    <text evidence="1">The sequence shown here is derived from an EMBL/GenBank/DDBJ whole genome shotgun (WGS) entry which is preliminary data.</text>
</comment>
<proteinExistence type="predicted"/>
<evidence type="ECO:0000313" key="2">
    <source>
        <dbReference type="Proteomes" id="UP000183567"/>
    </source>
</evidence>
<name>A0A1J8PK73_9AGAM</name>
<organism evidence="1 2">
    <name type="scientific">Rhizopogon vesiculosus</name>
    <dbReference type="NCBI Taxonomy" id="180088"/>
    <lineage>
        <taxon>Eukaryota</taxon>
        <taxon>Fungi</taxon>
        <taxon>Dikarya</taxon>
        <taxon>Basidiomycota</taxon>
        <taxon>Agaricomycotina</taxon>
        <taxon>Agaricomycetes</taxon>
        <taxon>Agaricomycetidae</taxon>
        <taxon>Boletales</taxon>
        <taxon>Suillineae</taxon>
        <taxon>Rhizopogonaceae</taxon>
        <taxon>Rhizopogon</taxon>
    </lineage>
</organism>
<reference evidence="1 2" key="1">
    <citation type="submission" date="2016-03" db="EMBL/GenBank/DDBJ databases">
        <title>Comparative genomics of the ectomycorrhizal sister species Rhizopogon vinicolor and Rhizopogon vesiculosus (Basidiomycota: Boletales) reveals a divergence of the mating type B locus.</title>
        <authorList>
            <person name="Mujic A.B."/>
            <person name="Kuo A."/>
            <person name="Tritt A."/>
            <person name="Lipzen A."/>
            <person name="Chen C."/>
            <person name="Johnson J."/>
            <person name="Sharma A."/>
            <person name="Barry K."/>
            <person name="Grigoriev I.V."/>
            <person name="Spatafora J.W."/>
        </authorList>
    </citation>
    <scope>NUCLEOTIDE SEQUENCE [LARGE SCALE GENOMIC DNA]</scope>
    <source>
        <strain evidence="1 2">AM-OR11-056</strain>
    </source>
</reference>
<accession>A0A1J8PK73</accession>
<dbReference type="AlphaFoldDB" id="A0A1J8PK73"/>
<dbReference type="EMBL" id="LVVM01005868">
    <property type="protein sequence ID" value="OJA09590.1"/>
    <property type="molecule type" value="Genomic_DNA"/>
</dbReference>
<evidence type="ECO:0000313" key="1">
    <source>
        <dbReference type="EMBL" id="OJA09590.1"/>
    </source>
</evidence>
<keyword evidence="2" id="KW-1185">Reference proteome</keyword>
<dbReference type="Proteomes" id="UP000183567">
    <property type="component" value="Unassembled WGS sequence"/>
</dbReference>
<gene>
    <name evidence="1" type="ORF">AZE42_06663</name>
</gene>
<sequence length="18" mass="2157">MSQPLLLQVVFNWARNCH</sequence>